<accession>A0A4Q8AFS6</accession>
<dbReference type="GO" id="GO:1901678">
    <property type="term" value="P:iron coordination entity transport"/>
    <property type="evidence" value="ECO:0007669"/>
    <property type="project" value="UniProtKB-ARBA"/>
</dbReference>
<organism evidence="7 8">
    <name type="scientific">Zhihengliuella halotolerans</name>
    <dbReference type="NCBI Taxonomy" id="370736"/>
    <lineage>
        <taxon>Bacteria</taxon>
        <taxon>Bacillati</taxon>
        <taxon>Actinomycetota</taxon>
        <taxon>Actinomycetes</taxon>
        <taxon>Micrococcales</taxon>
        <taxon>Micrococcaceae</taxon>
        <taxon>Zhihengliuella</taxon>
    </lineage>
</organism>
<dbReference type="PANTHER" id="PTHR30532:SF28">
    <property type="entry name" value="PETROBACTIN-BINDING PROTEIN YCLQ"/>
    <property type="match status" value="1"/>
</dbReference>
<comment type="similarity">
    <text evidence="2">Belongs to the bacterial solute-binding protein 8 family.</text>
</comment>
<evidence type="ECO:0000313" key="7">
    <source>
        <dbReference type="EMBL" id="RZU62489.1"/>
    </source>
</evidence>
<dbReference type="PROSITE" id="PS51257">
    <property type="entry name" value="PROKAR_LIPOPROTEIN"/>
    <property type="match status" value="1"/>
</dbReference>
<dbReference type="InterPro" id="IPR051313">
    <property type="entry name" value="Bact_iron-sidero_bind"/>
</dbReference>
<proteinExistence type="inferred from homology"/>
<dbReference type="PANTHER" id="PTHR30532">
    <property type="entry name" value="IRON III DICITRATE-BINDING PERIPLASMIC PROTEIN"/>
    <property type="match status" value="1"/>
</dbReference>
<keyword evidence="3" id="KW-0813">Transport</keyword>
<dbReference type="RefSeq" id="WP_130451073.1">
    <property type="nucleotide sequence ID" value="NZ_SHLA01000001.1"/>
</dbReference>
<evidence type="ECO:0000256" key="4">
    <source>
        <dbReference type="ARBA" id="ARBA00022729"/>
    </source>
</evidence>
<feature type="signal peptide" evidence="5">
    <location>
        <begin position="1"/>
        <end position="30"/>
    </location>
</feature>
<reference evidence="7 8" key="1">
    <citation type="submission" date="2019-02" db="EMBL/GenBank/DDBJ databases">
        <title>Sequencing the genomes of 1000 actinobacteria strains.</title>
        <authorList>
            <person name="Klenk H.-P."/>
        </authorList>
    </citation>
    <scope>NUCLEOTIDE SEQUENCE [LARGE SCALE GENOMIC DNA]</scope>
    <source>
        <strain evidence="7 8">DSM 17364</strain>
    </source>
</reference>
<feature type="domain" description="Fe/B12 periplasmic-binding" evidence="6">
    <location>
        <begin position="59"/>
        <end position="328"/>
    </location>
</feature>
<dbReference type="Gene3D" id="3.40.50.1980">
    <property type="entry name" value="Nitrogenase molybdenum iron protein domain"/>
    <property type="match status" value="2"/>
</dbReference>
<evidence type="ECO:0000256" key="5">
    <source>
        <dbReference type="SAM" id="SignalP"/>
    </source>
</evidence>
<dbReference type="InterPro" id="IPR002491">
    <property type="entry name" value="ABC_transptr_periplasmic_BD"/>
</dbReference>
<evidence type="ECO:0000256" key="1">
    <source>
        <dbReference type="ARBA" id="ARBA00004196"/>
    </source>
</evidence>
<evidence type="ECO:0000313" key="8">
    <source>
        <dbReference type="Proteomes" id="UP000292685"/>
    </source>
</evidence>
<dbReference type="Pfam" id="PF01497">
    <property type="entry name" value="Peripla_BP_2"/>
    <property type="match status" value="1"/>
</dbReference>
<name>A0A4Q8AFS6_9MICC</name>
<dbReference type="EMBL" id="SHLA01000001">
    <property type="protein sequence ID" value="RZU62489.1"/>
    <property type="molecule type" value="Genomic_DNA"/>
</dbReference>
<comment type="subcellular location">
    <subcellularLocation>
        <location evidence="1">Cell envelope</location>
    </subcellularLocation>
</comment>
<comment type="caution">
    <text evidence="7">The sequence shown here is derived from an EMBL/GenBank/DDBJ whole genome shotgun (WGS) entry which is preliminary data.</text>
</comment>
<feature type="chain" id="PRO_5020314380" evidence="5">
    <location>
        <begin position="31"/>
        <end position="328"/>
    </location>
</feature>
<gene>
    <name evidence="7" type="ORF">EV380_2085</name>
</gene>
<keyword evidence="8" id="KW-1185">Reference proteome</keyword>
<evidence type="ECO:0000259" key="6">
    <source>
        <dbReference type="PROSITE" id="PS50983"/>
    </source>
</evidence>
<dbReference type="PROSITE" id="PS50983">
    <property type="entry name" value="FE_B12_PBP"/>
    <property type="match status" value="1"/>
</dbReference>
<dbReference type="SUPFAM" id="SSF53807">
    <property type="entry name" value="Helical backbone' metal receptor"/>
    <property type="match status" value="1"/>
</dbReference>
<protein>
    <submittedName>
        <fullName evidence="7">Iron complex transport system substrate-binding protein</fullName>
    </submittedName>
</protein>
<dbReference type="Proteomes" id="UP000292685">
    <property type="component" value="Unassembled WGS sequence"/>
</dbReference>
<evidence type="ECO:0000256" key="2">
    <source>
        <dbReference type="ARBA" id="ARBA00008814"/>
    </source>
</evidence>
<keyword evidence="4 5" id="KW-0732">Signal</keyword>
<evidence type="ECO:0000256" key="3">
    <source>
        <dbReference type="ARBA" id="ARBA00022448"/>
    </source>
</evidence>
<dbReference type="GO" id="GO:0030288">
    <property type="term" value="C:outer membrane-bounded periplasmic space"/>
    <property type="evidence" value="ECO:0007669"/>
    <property type="project" value="TreeGrafter"/>
</dbReference>
<dbReference type="AlphaFoldDB" id="A0A4Q8AFS6"/>
<sequence length="328" mass="34415">MKLSRTSASIGGLAAVALLGLTACGGSTDAAEAGTDTPAETITVETNNGPVEVPADAERVVALDNTSFATLKALGVEPVAAPKQLLPNNGFEDWRDDEAIADVGTHREPNLEALNEAAPDLIVGGYRFSEYTDDLAKIAPVLDVTPDAETPGAWLDGLRTQTETLGTVFGAEEQAAEIVADFDAAQTAAEEATDGETVFLANASGGKIDNGAGRIGRLLEGVNLEDVFASEDLDGESVHNDSGLAPETVAEADPDWMIVMDRDAAVSTAEDEFTPAQSLVAALENVWGETTFFAGDQIIYLNTDFYKTEGIQAYTEAYEQISEAFSAN</sequence>
<dbReference type="OrthoDB" id="63946at2"/>